<dbReference type="Proteomes" id="UP000886069">
    <property type="component" value="Unassembled WGS sequence"/>
</dbReference>
<dbReference type="AlphaFoldDB" id="A0A7V2AW40"/>
<protein>
    <submittedName>
        <fullName evidence="2">Uncharacterized protein</fullName>
    </submittedName>
</protein>
<name>A0A7V2AW40_UNCEI</name>
<evidence type="ECO:0000256" key="1">
    <source>
        <dbReference type="SAM" id="MobiDB-lite"/>
    </source>
</evidence>
<sequence>MDTLWDRVKRNLVDWYGTAYEKTDELARVGKKKIEITGVNRAIERHLSELGGRVYDMIVEQGKSGVIAKDARVKELVEEVRDLEEELKKKESEIEAIRSEKHKGPQSEENPKKE</sequence>
<accession>A0A7V2AW40</accession>
<gene>
    <name evidence="2" type="ORF">ENO08_07720</name>
</gene>
<dbReference type="EMBL" id="DSEC01000558">
    <property type="protein sequence ID" value="HER44331.1"/>
    <property type="molecule type" value="Genomic_DNA"/>
</dbReference>
<evidence type="ECO:0000313" key="2">
    <source>
        <dbReference type="EMBL" id="HER44331.1"/>
    </source>
</evidence>
<comment type="caution">
    <text evidence="2">The sequence shown here is derived from an EMBL/GenBank/DDBJ whole genome shotgun (WGS) entry which is preliminary data.</text>
</comment>
<feature type="region of interest" description="Disordered" evidence="1">
    <location>
        <begin position="91"/>
        <end position="114"/>
    </location>
</feature>
<organism evidence="2">
    <name type="scientific">Eiseniibacteriota bacterium</name>
    <dbReference type="NCBI Taxonomy" id="2212470"/>
    <lineage>
        <taxon>Bacteria</taxon>
        <taxon>Candidatus Eiseniibacteriota</taxon>
    </lineage>
</organism>
<reference evidence="2" key="1">
    <citation type="journal article" date="2020" name="mSystems">
        <title>Genome- and Community-Level Interaction Insights into Carbon Utilization and Element Cycling Functions of Hydrothermarchaeota in Hydrothermal Sediment.</title>
        <authorList>
            <person name="Zhou Z."/>
            <person name="Liu Y."/>
            <person name="Xu W."/>
            <person name="Pan J."/>
            <person name="Luo Z.H."/>
            <person name="Li M."/>
        </authorList>
    </citation>
    <scope>NUCLEOTIDE SEQUENCE [LARGE SCALE GENOMIC DNA]</scope>
    <source>
        <strain evidence="2">SpSt-1233</strain>
    </source>
</reference>
<proteinExistence type="predicted"/>